<comment type="subcellular location">
    <subcellularLocation>
        <location evidence="1">Membrane</location>
        <topology evidence="1">Single-pass type IV membrane protein</topology>
    </subcellularLocation>
</comment>
<dbReference type="InterPro" id="IPR013783">
    <property type="entry name" value="Ig-like_fold"/>
</dbReference>
<organism evidence="8 9">
    <name type="scientific">Romanomermis culicivorax</name>
    <name type="common">Nematode worm</name>
    <dbReference type="NCBI Taxonomy" id="13658"/>
    <lineage>
        <taxon>Eukaryota</taxon>
        <taxon>Metazoa</taxon>
        <taxon>Ecdysozoa</taxon>
        <taxon>Nematoda</taxon>
        <taxon>Enoplea</taxon>
        <taxon>Dorylaimia</taxon>
        <taxon>Mermithida</taxon>
        <taxon>Mermithoidea</taxon>
        <taxon>Mermithidae</taxon>
        <taxon>Romanomermis</taxon>
    </lineage>
</organism>
<dbReference type="Pfam" id="PF00635">
    <property type="entry name" value="Motile_Sperm"/>
    <property type="match status" value="1"/>
</dbReference>
<keyword evidence="4" id="KW-1133">Transmembrane helix</keyword>
<evidence type="ECO:0000256" key="4">
    <source>
        <dbReference type="ARBA" id="ARBA00022989"/>
    </source>
</evidence>
<dbReference type="GO" id="GO:0090158">
    <property type="term" value="P:endoplasmic reticulum membrane organization"/>
    <property type="evidence" value="ECO:0007669"/>
    <property type="project" value="TreeGrafter"/>
</dbReference>
<accession>A0A915J5J9</accession>
<evidence type="ECO:0000256" key="3">
    <source>
        <dbReference type="ARBA" id="ARBA00022692"/>
    </source>
</evidence>
<dbReference type="AlphaFoldDB" id="A0A915J5J9"/>
<evidence type="ECO:0000313" key="8">
    <source>
        <dbReference type="Proteomes" id="UP000887565"/>
    </source>
</evidence>
<dbReference type="Gene3D" id="2.60.40.10">
    <property type="entry name" value="Immunoglobulins"/>
    <property type="match status" value="1"/>
</dbReference>
<evidence type="ECO:0000313" key="9">
    <source>
        <dbReference type="WBParaSite" id="nRc.2.0.1.t21069-RA"/>
    </source>
</evidence>
<comment type="function">
    <text evidence="6">Central component in molecular interactions underlying sperm crawling. Forms an extensive filament system that extends from sperm villipoda, along the leading edge of the pseudopod.</text>
</comment>
<dbReference type="PROSITE" id="PS50202">
    <property type="entry name" value="MSP"/>
    <property type="match status" value="1"/>
</dbReference>
<comment type="similarity">
    <text evidence="2">Belongs to the VAMP-associated protein (VAP) (TC 9.B.17) family.</text>
</comment>
<evidence type="ECO:0000256" key="2">
    <source>
        <dbReference type="ARBA" id="ARBA00008932"/>
    </source>
</evidence>
<dbReference type="Proteomes" id="UP000887565">
    <property type="component" value="Unplaced"/>
</dbReference>
<dbReference type="GO" id="GO:0005789">
    <property type="term" value="C:endoplasmic reticulum membrane"/>
    <property type="evidence" value="ECO:0007669"/>
    <property type="project" value="InterPro"/>
</dbReference>
<keyword evidence="6" id="KW-0963">Cytoplasm</keyword>
<dbReference type="PIRSF" id="PIRSF019693">
    <property type="entry name" value="VAMP-associated"/>
    <property type="match status" value="1"/>
</dbReference>
<dbReference type="InterPro" id="IPR008962">
    <property type="entry name" value="PapD-like_sf"/>
</dbReference>
<evidence type="ECO:0000256" key="1">
    <source>
        <dbReference type="ARBA" id="ARBA00004211"/>
    </source>
</evidence>
<dbReference type="GO" id="GO:0033149">
    <property type="term" value="F:FFAT motif binding"/>
    <property type="evidence" value="ECO:0007669"/>
    <property type="project" value="TreeGrafter"/>
</dbReference>
<dbReference type="GO" id="GO:0005886">
    <property type="term" value="C:plasma membrane"/>
    <property type="evidence" value="ECO:0007669"/>
    <property type="project" value="TreeGrafter"/>
</dbReference>
<name>A0A915J5J9_ROMCU</name>
<dbReference type="InterPro" id="IPR016763">
    <property type="entry name" value="VAP"/>
</dbReference>
<evidence type="ECO:0000256" key="6">
    <source>
        <dbReference type="RuleBase" id="RU003425"/>
    </source>
</evidence>
<dbReference type="PANTHER" id="PTHR10809:SF6">
    <property type="entry name" value="AT11025P-RELATED"/>
    <property type="match status" value="1"/>
</dbReference>
<sequence length="288" mass="32667">MSQVLVIDPPNEITFKGPFTDVVVSHLKLTNPSDKSVCFKVKTTAPKQYCVRPNSGVIPPNESVLVSIMLQPFDYVADERNKHKFMVQTAFMPDGEHSLDNVWKVTGSQEMMDSKLRVIFDVSADQMFSVEKPTKTQFVQQQQASQPTNNTATNVTKPTNQSFEADYRRIVDENKRYLHQVTQIEQENIQLRNVRESKNDDRLKKLELGADGHSTVGGAGSTLSGQSGLERYTMMHLILVFIVALFVGKEASTKLFKQHCILDKKFAIIQPKKAYNLIIEQKPLEYKK</sequence>
<evidence type="ECO:0000259" key="7">
    <source>
        <dbReference type="PROSITE" id="PS50202"/>
    </source>
</evidence>
<keyword evidence="6" id="KW-0206">Cytoskeleton</keyword>
<keyword evidence="3" id="KW-0812">Transmembrane</keyword>
<keyword evidence="5" id="KW-0472">Membrane</keyword>
<dbReference type="SUPFAM" id="SSF49354">
    <property type="entry name" value="PapD-like"/>
    <property type="match status" value="1"/>
</dbReference>
<protein>
    <recommendedName>
        <fullName evidence="6">Major sperm protein</fullName>
    </recommendedName>
</protein>
<reference evidence="9" key="1">
    <citation type="submission" date="2022-11" db="UniProtKB">
        <authorList>
            <consortium name="WormBaseParasite"/>
        </authorList>
    </citation>
    <scope>IDENTIFICATION</scope>
</reference>
<dbReference type="PANTHER" id="PTHR10809">
    <property type="entry name" value="VESICLE-ASSOCIATED MEMBRANE PROTEIN-ASSOCIATED PROTEIN"/>
    <property type="match status" value="1"/>
</dbReference>
<keyword evidence="8" id="KW-1185">Reference proteome</keyword>
<dbReference type="WBParaSite" id="nRc.2.0.1.t21069-RA">
    <property type="protein sequence ID" value="nRc.2.0.1.t21069-RA"/>
    <property type="gene ID" value="nRc.2.0.1.g21069"/>
</dbReference>
<dbReference type="GO" id="GO:0061817">
    <property type="term" value="P:endoplasmic reticulum-plasma membrane tethering"/>
    <property type="evidence" value="ECO:0007669"/>
    <property type="project" value="TreeGrafter"/>
</dbReference>
<dbReference type="InterPro" id="IPR000535">
    <property type="entry name" value="MSP_dom"/>
</dbReference>
<proteinExistence type="inferred from homology"/>
<feature type="domain" description="MSP" evidence="7">
    <location>
        <begin position="4"/>
        <end position="121"/>
    </location>
</feature>
<evidence type="ECO:0000256" key="5">
    <source>
        <dbReference type="ARBA" id="ARBA00023136"/>
    </source>
</evidence>